<accession>A0A4D4JU60</accession>
<keyword evidence="3" id="KW-1185">Reference proteome</keyword>
<dbReference type="AlphaFoldDB" id="A0A4D4JU60"/>
<dbReference type="PROSITE" id="PS50531">
    <property type="entry name" value="HTH_IS21"/>
    <property type="match status" value="1"/>
</dbReference>
<dbReference type="PANTHER" id="PTHR33498">
    <property type="entry name" value="TRANSPOSASE FOR INSERTION SEQUENCE ELEMENT IS1557"/>
    <property type="match status" value="1"/>
</dbReference>
<protein>
    <recommendedName>
        <fullName evidence="1">HTH IS21-type domain-containing protein</fullName>
    </recommendedName>
</protein>
<dbReference type="Proteomes" id="UP000299290">
    <property type="component" value="Unassembled WGS sequence"/>
</dbReference>
<dbReference type="InterPro" id="IPR017894">
    <property type="entry name" value="HTH_IS21_transposase_type"/>
</dbReference>
<dbReference type="InterPro" id="IPR002560">
    <property type="entry name" value="Transposase_DDE"/>
</dbReference>
<dbReference type="InterPro" id="IPR047951">
    <property type="entry name" value="Transpos_ISL3"/>
</dbReference>
<comment type="caution">
    <text evidence="2">The sequence shown here is derived from an EMBL/GenBank/DDBJ whole genome shotgun (WGS) entry which is preliminary data.</text>
</comment>
<dbReference type="EMBL" id="BJHV01000001">
    <property type="protein sequence ID" value="GDY39424.1"/>
    <property type="molecule type" value="Genomic_DNA"/>
</dbReference>
<gene>
    <name evidence="2" type="ORF">SANT12839_003060</name>
</gene>
<proteinExistence type="predicted"/>
<evidence type="ECO:0000313" key="3">
    <source>
        <dbReference type="Proteomes" id="UP000299290"/>
    </source>
</evidence>
<evidence type="ECO:0000259" key="1">
    <source>
        <dbReference type="PROSITE" id="PS50531"/>
    </source>
</evidence>
<feature type="domain" description="HTH IS21-type" evidence="1">
    <location>
        <begin position="148"/>
        <end position="211"/>
    </location>
</feature>
<name>A0A4D4JU60_9ACTN</name>
<organism evidence="2 3">
    <name type="scientific">Streptomyces antimycoticus</name>
    <dbReference type="NCBI Taxonomy" id="68175"/>
    <lineage>
        <taxon>Bacteria</taxon>
        <taxon>Bacillati</taxon>
        <taxon>Actinomycetota</taxon>
        <taxon>Actinomycetes</taxon>
        <taxon>Kitasatosporales</taxon>
        <taxon>Streptomycetaceae</taxon>
        <taxon>Streptomyces</taxon>
        <taxon>Streptomyces violaceusniger group</taxon>
    </lineage>
</organism>
<dbReference type="Pfam" id="PF01610">
    <property type="entry name" value="DDE_Tnp_ISL3"/>
    <property type="match status" value="2"/>
</dbReference>
<evidence type="ECO:0000313" key="2">
    <source>
        <dbReference type="EMBL" id="GDY39424.1"/>
    </source>
</evidence>
<reference evidence="2 3" key="1">
    <citation type="journal article" date="2020" name="Int. J. Syst. Evol. Microbiol.">
        <title>Reclassification of Streptomyces castelarensis and Streptomyces sporoclivatus as later heterotypic synonyms of Streptomyces antimycoticus.</title>
        <authorList>
            <person name="Komaki H."/>
            <person name="Tamura T."/>
        </authorList>
    </citation>
    <scope>NUCLEOTIDE SEQUENCE [LARGE SCALE GENOMIC DNA]</scope>
    <source>
        <strain evidence="2 3">NBRC 12839</strain>
    </source>
</reference>
<dbReference type="NCBIfam" id="NF033550">
    <property type="entry name" value="transpos_ISL3"/>
    <property type="match status" value="1"/>
</dbReference>
<sequence>MLVILAAGLSRHTALRALLRISLPTGRTPRVIGVDDFAVRRRHRYATVVIDAETHERIDVLPDRTADTLEAWLREHPGVEVVCRDGSATYAEAIRRALPDAVQVADRWHLWHNLCEAALSEVKAHSTCWAAVLDAPLYEGLRAQTTLERWHQVHVLLEKGVGLLECARRLQLALNTVKRYARADRPERMLRVPKYRASLVDPYREHLRKRRTEDPAVPVSHLFEEIKPLGFTGCLNLLHKYINQGRADAERSHISPRRLARMILTRPDNLKAEQRDLLARITAACPEMTQLAAVVHGFAELLTPCAENADGLSRWIVQVRAADLPHLRAFTRGLERDRDAVVAALTLPYGNGPTEGVNTKTERIARM</sequence>
<dbReference type="PANTHER" id="PTHR33498:SF1">
    <property type="entry name" value="TRANSPOSASE FOR INSERTION SEQUENCE ELEMENT IS1557"/>
    <property type="match status" value="1"/>
</dbReference>